<evidence type="ECO:0000256" key="1">
    <source>
        <dbReference type="ARBA" id="ARBA00004544"/>
    </source>
</evidence>
<dbReference type="InterPro" id="IPR008376">
    <property type="entry name" value="Chaperone_Ric-8_A/B"/>
</dbReference>
<protein>
    <submittedName>
        <fullName evidence="7">Uncharacterized protein</fullName>
    </submittedName>
</protein>
<dbReference type="GO" id="GO:0001965">
    <property type="term" value="F:G-protein alpha-subunit binding"/>
    <property type="evidence" value="ECO:0007669"/>
    <property type="project" value="TreeGrafter"/>
</dbReference>
<dbReference type="Proteomes" id="UP001150538">
    <property type="component" value="Unassembled WGS sequence"/>
</dbReference>
<evidence type="ECO:0000256" key="6">
    <source>
        <dbReference type="SAM" id="MobiDB-lite"/>
    </source>
</evidence>
<keyword evidence="5" id="KW-0143">Chaperone</keyword>
<dbReference type="AlphaFoldDB" id="A0A9W8DUH7"/>
<sequence length="568" mass="63248">MTRLPYLSLLRSSNPGSQTSINPKNGESGLESILEETYKIIESGPLDEKTKRSLVDSLIDEFLSKRTGKHSAKESVRRLVDLADTKNQERCEGLKNKTLTKDDVDYITAVAQEALTCVANMALLNHAAIVWFEDIGGMPWLAKILETSCEVPNICFLCGRIIFLITHTGMYVKNYVEELNLPKLIAKSCLAMVHTAVKDKKNGVSFAAPFNAGSAINELLKAAFNLCTFYHRIQAAAFVPSRSSGSSRDSDASNSNPLEKKRLYNGDHTISVDDIHHFVELIDASLQVILLLQTPNQEPEIPATQALNVLLNAPISNPSSVKTLWIPISDKWSIADHFSGLVKAIAMPIKFNEKYKTMELEKDKQTKFMPVFLILAHWVSESEETRKYLLPKLLGNDDGDKNILPENSKSLCGQLLRIIRSPLPSEFSNAVSDLVFCLCEQDPKIMINRFGYGNVAGYFVRRHIAIDSTFLQEASGKNASKSKHGPAQPTINPFTGRPFVAEKSTSANDDLPDMTEEEKEREAERLFVLFDRLNRTGIIKVKNPIEEAYKSGKMKDMGSKNNSDDDSS</sequence>
<dbReference type="OrthoDB" id="5585685at2759"/>
<evidence type="ECO:0000256" key="5">
    <source>
        <dbReference type="ARBA" id="ARBA00023186"/>
    </source>
</evidence>
<gene>
    <name evidence="7" type="ORF">H4219_002372</name>
</gene>
<name>A0A9W8DUH7_9FUNG</name>
<dbReference type="EMBL" id="JANBPU010000037">
    <property type="protein sequence ID" value="KAJ1918833.1"/>
    <property type="molecule type" value="Genomic_DNA"/>
</dbReference>
<organism evidence="7 8">
    <name type="scientific">Mycoemilia scoparia</name>
    <dbReference type="NCBI Taxonomy" id="417184"/>
    <lineage>
        <taxon>Eukaryota</taxon>
        <taxon>Fungi</taxon>
        <taxon>Fungi incertae sedis</taxon>
        <taxon>Zoopagomycota</taxon>
        <taxon>Kickxellomycotina</taxon>
        <taxon>Kickxellomycetes</taxon>
        <taxon>Kickxellales</taxon>
        <taxon>Kickxellaceae</taxon>
        <taxon>Mycoemilia</taxon>
    </lineage>
</organism>
<dbReference type="GO" id="GO:0007186">
    <property type="term" value="P:G protein-coupled receptor signaling pathway"/>
    <property type="evidence" value="ECO:0007669"/>
    <property type="project" value="TreeGrafter"/>
</dbReference>
<keyword evidence="4" id="KW-0344">Guanine-nucleotide releasing factor</keyword>
<feature type="compositionally biased region" description="Basic and acidic residues" evidence="6">
    <location>
        <begin position="549"/>
        <end position="558"/>
    </location>
</feature>
<keyword evidence="3" id="KW-0963">Cytoplasm</keyword>
<dbReference type="PANTHER" id="PTHR12425:SF5">
    <property type="entry name" value="SYNEMBRYN"/>
    <property type="match status" value="1"/>
</dbReference>
<dbReference type="Pfam" id="PF10165">
    <property type="entry name" value="Ric8"/>
    <property type="match status" value="1"/>
</dbReference>
<comment type="similarity">
    <text evidence="2">Belongs to the synembryn family.</text>
</comment>
<dbReference type="GO" id="GO:0005085">
    <property type="term" value="F:guanyl-nucleotide exchange factor activity"/>
    <property type="evidence" value="ECO:0007669"/>
    <property type="project" value="UniProtKB-KW"/>
</dbReference>
<evidence type="ECO:0000256" key="3">
    <source>
        <dbReference type="ARBA" id="ARBA00022490"/>
    </source>
</evidence>
<comment type="subcellular location">
    <subcellularLocation>
        <location evidence="1">Cytoplasm</location>
        <location evidence="1">Cell cortex</location>
    </subcellularLocation>
</comment>
<dbReference type="PRINTS" id="PR01802">
    <property type="entry name" value="SYNEMBRYN"/>
</dbReference>
<reference evidence="7" key="1">
    <citation type="submission" date="2022-07" db="EMBL/GenBank/DDBJ databases">
        <title>Phylogenomic reconstructions and comparative analyses of Kickxellomycotina fungi.</title>
        <authorList>
            <person name="Reynolds N.K."/>
            <person name="Stajich J.E."/>
            <person name="Barry K."/>
            <person name="Grigoriev I.V."/>
            <person name="Crous P."/>
            <person name="Smith M.E."/>
        </authorList>
    </citation>
    <scope>NUCLEOTIDE SEQUENCE</scope>
    <source>
        <strain evidence="7">NBRC 100468</strain>
    </source>
</reference>
<proteinExistence type="inferred from homology"/>
<feature type="region of interest" description="Disordered" evidence="6">
    <location>
        <begin position="549"/>
        <end position="568"/>
    </location>
</feature>
<feature type="compositionally biased region" description="Low complexity" evidence="6">
    <location>
        <begin position="241"/>
        <end position="256"/>
    </location>
</feature>
<evidence type="ECO:0000313" key="8">
    <source>
        <dbReference type="Proteomes" id="UP001150538"/>
    </source>
</evidence>
<evidence type="ECO:0000256" key="2">
    <source>
        <dbReference type="ARBA" id="ARBA00009049"/>
    </source>
</evidence>
<comment type="caution">
    <text evidence="7">The sequence shown here is derived from an EMBL/GenBank/DDBJ whole genome shotgun (WGS) entry which is preliminary data.</text>
</comment>
<dbReference type="InterPro" id="IPR019318">
    <property type="entry name" value="Gua_nucleotide_exch_fac_Ric8"/>
</dbReference>
<evidence type="ECO:0000256" key="4">
    <source>
        <dbReference type="ARBA" id="ARBA00022658"/>
    </source>
</evidence>
<dbReference type="PANTHER" id="PTHR12425">
    <property type="entry name" value="SYNEMBRYN"/>
    <property type="match status" value="1"/>
</dbReference>
<accession>A0A9W8DUH7</accession>
<evidence type="ECO:0000313" key="7">
    <source>
        <dbReference type="EMBL" id="KAJ1918833.1"/>
    </source>
</evidence>
<keyword evidence="8" id="KW-1185">Reference proteome</keyword>
<feature type="region of interest" description="Disordered" evidence="6">
    <location>
        <begin position="241"/>
        <end position="260"/>
    </location>
</feature>
<dbReference type="GO" id="GO:0005938">
    <property type="term" value="C:cell cortex"/>
    <property type="evidence" value="ECO:0007669"/>
    <property type="project" value="UniProtKB-SubCell"/>
</dbReference>
<feature type="region of interest" description="Disordered" evidence="6">
    <location>
        <begin position="477"/>
        <end position="518"/>
    </location>
</feature>